<feature type="transmembrane region" description="Helical" evidence="1">
    <location>
        <begin position="6"/>
        <end position="26"/>
    </location>
</feature>
<evidence type="ECO:0000313" key="2">
    <source>
        <dbReference type="EnsemblPlants" id="AET7Gv21190900.1"/>
    </source>
</evidence>
<evidence type="ECO:0008006" key="4">
    <source>
        <dbReference type="Google" id="ProtNLM"/>
    </source>
</evidence>
<keyword evidence="1" id="KW-1133">Transmembrane helix</keyword>
<reference evidence="3" key="1">
    <citation type="journal article" date="2014" name="Science">
        <title>Ancient hybridizations among the ancestral genomes of bread wheat.</title>
        <authorList>
            <consortium name="International Wheat Genome Sequencing Consortium,"/>
            <person name="Marcussen T."/>
            <person name="Sandve S.R."/>
            <person name="Heier L."/>
            <person name="Spannagl M."/>
            <person name="Pfeifer M."/>
            <person name="Jakobsen K.S."/>
            <person name="Wulff B.B."/>
            <person name="Steuernagel B."/>
            <person name="Mayer K.F."/>
            <person name="Olsen O.A."/>
        </authorList>
    </citation>
    <scope>NUCLEOTIDE SEQUENCE [LARGE SCALE GENOMIC DNA]</scope>
    <source>
        <strain evidence="3">cv. AL8/78</strain>
    </source>
</reference>
<accession>A0A453T1I8</accession>
<protein>
    <recommendedName>
        <fullName evidence="4">Reverse transcriptase domain-containing protein</fullName>
    </recommendedName>
</protein>
<organism evidence="2 3">
    <name type="scientific">Aegilops tauschii subsp. strangulata</name>
    <name type="common">Goatgrass</name>
    <dbReference type="NCBI Taxonomy" id="200361"/>
    <lineage>
        <taxon>Eukaryota</taxon>
        <taxon>Viridiplantae</taxon>
        <taxon>Streptophyta</taxon>
        <taxon>Embryophyta</taxon>
        <taxon>Tracheophyta</taxon>
        <taxon>Spermatophyta</taxon>
        <taxon>Magnoliopsida</taxon>
        <taxon>Liliopsida</taxon>
        <taxon>Poales</taxon>
        <taxon>Poaceae</taxon>
        <taxon>BOP clade</taxon>
        <taxon>Pooideae</taxon>
        <taxon>Triticodae</taxon>
        <taxon>Triticeae</taxon>
        <taxon>Triticinae</taxon>
        <taxon>Aegilops</taxon>
    </lineage>
</organism>
<reference evidence="2" key="3">
    <citation type="journal article" date="2017" name="Nature">
        <title>Genome sequence of the progenitor of the wheat D genome Aegilops tauschii.</title>
        <authorList>
            <person name="Luo M.C."/>
            <person name="Gu Y.Q."/>
            <person name="Puiu D."/>
            <person name="Wang H."/>
            <person name="Twardziok S.O."/>
            <person name="Deal K.R."/>
            <person name="Huo N."/>
            <person name="Zhu T."/>
            <person name="Wang L."/>
            <person name="Wang Y."/>
            <person name="McGuire P.E."/>
            <person name="Liu S."/>
            <person name="Long H."/>
            <person name="Ramasamy R.K."/>
            <person name="Rodriguez J.C."/>
            <person name="Van S.L."/>
            <person name="Yuan L."/>
            <person name="Wang Z."/>
            <person name="Xia Z."/>
            <person name="Xiao L."/>
            <person name="Anderson O.D."/>
            <person name="Ouyang S."/>
            <person name="Liang Y."/>
            <person name="Zimin A.V."/>
            <person name="Pertea G."/>
            <person name="Qi P."/>
            <person name="Bennetzen J.L."/>
            <person name="Dai X."/>
            <person name="Dawson M.W."/>
            <person name="Muller H.G."/>
            <person name="Kugler K."/>
            <person name="Rivarola-Duarte L."/>
            <person name="Spannagl M."/>
            <person name="Mayer K.F.X."/>
            <person name="Lu F.H."/>
            <person name="Bevan M.W."/>
            <person name="Leroy P."/>
            <person name="Li P."/>
            <person name="You F.M."/>
            <person name="Sun Q."/>
            <person name="Liu Z."/>
            <person name="Lyons E."/>
            <person name="Wicker T."/>
            <person name="Salzberg S.L."/>
            <person name="Devos K.M."/>
            <person name="Dvorak J."/>
        </authorList>
    </citation>
    <scope>NUCLEOTIDE SEQUENCE [LARGE SCALE GENOMIC DNA]</scope>
    <source>
        <strain evidence="2">cv. AL8/78</strain>
    </source>
</reference>
<dbReference type="STRING" id="200361.A0A453T1I8"/>
<dbReference type="EnsemblPlants" id="AET7Gv21190900.1">
    <property type="protein sequence ID" value="AET7Gv21190900.1"/>
    <property type="gene ID" value="AET7Gv21190900"/>
</dbReference>
<dbReference type="Gramene" id="AET7Gv21190900.1">
    <property type="protein sequence ID" value="AET7Gv21190900.1"/>
    <property type="gene ID" value="AET7Gv21190900"/>
</dbReference>
<reference evidence="2" key="5">
    <citation type="journal article" date="2021" name="G3 (Bethesda)">
        <title>Aegilops tauschii genome assembly Aet v5.0 features greater sequence contiguity and improved annotation.</title>
        <authorList>
            <person name="Wang L."/>
            <person name="Zhu T."/>
            <person name="Rodriguez J.C."/>
            <person name="Deal K.R."/>
            <person name="Dubcovsky J."/>
            <person name="McGuire P.E."/>
            <person name="Lux T."/>
            <person name="Spannagl M."/>
            <person name="Mayer K.F.X."/>
            <person name="Baldrich P."/>
            <person name="Meyers B.C."/>
            <person name="Huo N."/>
            <person name="Gu Y.Q."/>
            <person name="Zhou H."/>
            <person name="Devos K.M."/>
            <person name="Bennetzen J.L."/>
            <person name="Unver T."/>
            <person name="Budak H."/>
            <person name="Gulick P.J."/>
            <person name="Galiba G."/>
            <person name="Kalapos B."/>
            <person name="Nelson D.R."/>
            <person name="Li P."/>
            <person name="You F.M."/>
            <person name="Luo M.C."/>
            <person name="Dvorak J."/>
        </authorList>
    </citation>
    <scope>NUCLEOTIDE SEQUENCE [LARGE SCALE GENOMIC DNA]</scope>
    <source>
        <strain evidence="2">cv. AL8/78</strain>
    </source>
</reference>
<keyword evidence="1" id="KW-0472">Membrane</keyword>
<sequence>MAAFHQFYHLAGGNLAALNTAFVALLPKKDGAVRMTDFRPISLIHSFAKLITKVLSIRLTKVI</sequence>
<dbReference type="Proteomes" id="UP000015105">
    <property type="component" value="Chromosome 7D"/>
</dbReference>
<keyword evidence="3" id="KW-1185">Reference proteome</keyword>
<name>A0A453T1I8_AEGTS</name>
<dbReference type="AlphaFoldDB" id="A0A453T1I8"/>
<keyword evidence="1" id="KW-0812">Transmembrane</keyword>
<reference evidence="3" key="2">
    <citation type="journal article" date="2017" name="Nat. Plants">
        <title>The Aegilops tauschii genome reveals multiple impacts of transposons.</title>
        <authorList>
            <person name="Zhao G."/>
            <person name="Zou C."/>
            <person name="Li K."/>
            <person name="Wang K."/>
            <person name="Li T."/>
            <person name="Gao L."/>
            <person name="Zhang X."/>
            <person name="Wang H."/>
            <person name="Yang Z."/>
            <person name="Liu X."/>
            <person name="Jiang W."/>
            <person name="Mao L."/>
            <person name="Kong X."/>
            <person name="Jiao Y."/>
            <person name="Jia J."/>
        </authorList>
    </citation>
    <scope>NUCLEOTIDE SEQUENCE [LARGE SCALE GENOMIC DNA]</scope>
    <source>
        <strain evidence="3">cv. AL8/78</strain>
    </source>
</reference>
<evidence type="ECO:0000313" key="3">
    <source>
        <dbReference type="Proteomes" id="UP000015105"/>
    </source>
</evidence>
<proteinExistence type="predicted"/>
<reference evidence="2" key="4">
    <citation type="submission" date="2019-03" db="UniProtKB">
        <authorList>
            <consortium name="EnsemblPlants"/>
        </authorList>
    </citation>
    <scope>IDENTIFICATION</scope>
</reference>
<evidence type="ECO:0000256" key="1">
    <source>
        <dbReference type="SAM" id="Phobius"/>
    </source>
</evidence>